<dbReference type="Proteomes" id="UP000807353">
    <property type="component" value="Unassembled WGS sequence"/>
</dbReference>
<evidence type="ECO:0000313" key="3">
    <source>
        <dbReference type="EMBL" id="KAF9465806.1"/>
    </source>
</evidence>
<proteinExistence type="predicted"/>
<reference evidence="3" key="1">
    <citation type="submission" date="2020-11" db="EMBL/GenBank/DDBJ databases">
        <authorList>
            <consortium name="DOE Joint Genome Institute"/>
            <person name="Ahrendt S."/>
            <person name="Riley R."/>
            <person name="Andreopoulos W."/>
            <person name="Labutti K."/>
            <person name="Pangilinan J."/>
            <person name="Ruiz-Duenas F.J."/>
            <person name="Barrasa J.M."/>
            <person name="Sanchez-Garcia M."/>
            <person name="Camarero S."/>
            <person name="Miyauchi S."/>
            <person name="Serrano A."/>
            <person name="Linde D."/>
            <person name="Babiker R."/>
            <person name="Drula E."/>
            <person name="Ayuso-Fernandez I."/>
            <person name="Pacheco R."/>
            <person name="Padilla G."/>
            <person name="Ferreira P."/>
            <person name="Barriuso J."/>
            <person name="Kellner H."/>
            <person name="Castanera R."/>
            <person name="Alfaro M."/>
            <person name="Ramirez L."/>
            <person name="Pisabarro A.G."/>
            <person name="Kuo A."/>
            <person name="Tritt A."/>
            <person name="Lipzen A."/>
            <person name="He G."/>
            <person name="Yan M."/>
            <person name="Ng V."/>
            <person name="Cullen D."/>
            <person name="Martin F."/>
            <person name="Rosso M.-N."/>
            <person name="Henrissat B."/>
            <person name="Hibbett D."/>
            <person name="Martinez A.T."/>
            <person name="Grigoriev I.V."/>
        </authorList>
    </citation>
    <scope>NUCLEOTIDE SEQUENCE</scope>
    <source>
        <strain evidence="3">CBS 247.69</strain>
    </source>
</reference>
<dbReference type="Pfam" id="PF20493">
    <property type="entry name" value="WD-like_fungi"/>
    <property type="match status" value="1"/>
</dbReference>
<feature type="domain" description="WD-like" evidence="2">
    <location>
        <begin position="74"/>
        <end position="183"/>
    </location>
</feature>
<sequence length="184" mass="19052">MTFTSMFKFVALVAIFATGAHAAPSTSQVLDLTVHEATLNNPHGRPTAWILDCAEGTVCDITQGHLEVVNTNEAAFENRDIFEVCSAAHRAVSSVCSSIIQGLRGTNLTITSGQTRSFCLSGGSGQCCVSWSANASFSSIDLGDDAAGCFNACATADVSCQARGASLGGRIMDVCVSDRADGCT</sequence>
<keyword evidence="4" id="KW-1185">Reference proteome</keyword>
<dbReference type="OrthoDB" id="3705032at2759"/>
<protein>
    <recommendedName>
        <fullName evidence="2">WD-like domain-containing protein</fullName>
    </recommendedName>
</protein>
<feature type="signal peptide" evidence="1">
    <location>
        <begin position="1"/>
        <end position="22"/>
    </location>
</feature>
<dbReference type="InterPro" id="IPR046925">
    <property type="entry name" value="WD-like_fungi"/>
</dbReference>
<keyword evidence="1" id="KW-0732">Signal</keyword>
<accession>A0A9P5YC92</accession>
<comment type="caution">
    <text evidence="3">The sequence shown here is derived from an EMBL/GenBank/DDBJ whole genome shotgun (WGS) entry which is preliminary data.</text>
</comment>
<name>A0A9P5YC92_9AGAR</name>
<feature type="chain" id="PRO_5040345246" description="WD-like domain-containing protein" evidence="1">
    <location>
        <begin position="23"/>
        <end position="184"/>
    </location>
</feature>
<organism evidence="3 4">
    <name type="scientific">Collybia nuda</name>
    <dbReference type="NCBI Taxonomy" id="64659"/>
    <lineage>
        <taxon>Eukaryota</taxon>
        <taxon>Fungi</taxon>
        <taxon>Dikarya</taxon>
        <taxon>Basidiomycota</taxon>
        <taxon>Agaricomycotina</taxon>
        <taxon>Agaricomycetes</taxon>
        <taxon>Agaricomycetidae</taxon>
        <taxon>Agaricales</taxon>
        <taxon>Tricholomatineae</taxon>
        <taxon>Clitocybaceae</taxon>
        <taxon>Collybia</taxon>
    </lineage>
</organism>
<evidence type="ECO:0000313" key="4">
    <source>
        <dbReference type="Proteomes" id="UP000807353"/>
    </source>
</evidence>
<dbReference type="EMBL" id="MU150245">
    <property type="protein sequence ID" value="KAF9465806.1"/>
    <property type="molecule type" value="Genomic_DNA"/>
</dbReference>
<dbReference type="AlphaFoldDB" id="A0A9P5YC92"/>
<evidence type="ECO:0000256" key="1">
    <source>
        <dbReference type="SAM" id="SignalP"/>
    </source>
</evidence>
<evidence type="ECO:0000259" key="2">
    <source>
        <dbReference type="Pfam" id="PF20493"/>
    </source>
</evidence>
<gene>
    <name evidence="3" type="ORF">BDZ94DRAFT_307232</name>
</gene>